<evidence type="ECO:0000313" key="4">
    <source>
        <dbReference type="EMBL" id="KAK7496359.1"/>
    </source>
</evidence>
<comment type="caution">
    <text evidence="4">The sequence shown here is derived from an EMBL/GenBank/DDBJ whole genome shotgun (WGS) entry which is preliminary data.</text>
</comment>
<dbReference type="PROSITE" id="PS01180">
    <property type="entry name" value="CUB"/>
    <property type="match status" value="1"/>
</dbReference>
<keyword evidence="1" id="KW-1015">Disulfide bond</keyword>
<proteinExistence type="predicted"/>
<keyword evidence="5" id="KW-1185">Reference proteome</keyword>
<organism evidence="4 5">
    <name type="scientific">Batillaria attramentaria</name>
    <dbReference type="NCBI Taxonomy" id="370345"/>
    <lineage>
        <taxon>Eukaryota</taxon>
        <taxon>Metazoa</taxon>
        <taxon>Spiralia</taxon>
        <taxon>Lophotrochozoa</taxon>
        <taxon>Mollusca</taxon>
        <taxon>Gastropoda</taxon>
        <taxon>Caenogastropoda</taxon>
        <taxon>Sorbeoconcha</taxon>
        <taxon>Cerithioidea</taxon>
        <taxon>Batillariidae</taxon>
        <taxon>Batillaria</taxon>
    </lineage>
</organism>
<dbReference type="AlphaFoldDB" id="A0ABD0LB56"/>
<dbReference type="EMBL" id="JACVVK020000067">
    <property type="protein sequence ID" value="KAK7496359.1"/>
    <property type="molecule type" value="Genomic_DNA"/>
</dbReference>
<accession>A0ABD0LB56</accession>
<dbReference type="InterPro" id="IPR000859">
    <property type="entry name" value="CUB_dom"/>
</dbReference>
<dbReference type="SUPFAM" id="SSF49854">
    <property type="entry name" value="Spermadhesin, CUB domain"/>
    <property type="match status" value="1"/>
</dbReference>
<dbReference type="Proteomes" id="UP001519460">
    <property type="component" value="Unassembled WGS sequence"/>
</dbReference>
<feature type="non-terminal residue" evidence="4">
    <location>
        <position position="94"/>
    </location>
</feature>
<dbReference type="Pfam" id="PF00431">
    <property type="entry name" value="CUB"/>
    <property type="match status" value="1"/>
</dbReference>
<dbReference type="CDD" id="cd00041">
    <property type="entry name" value="CUB"/>
    <property type="match status" value="1"/>
</dbReference>
<dbReference type="InterPro" id="IPR035914">
    <property type="entry name" value="Sperma_CUB_dom_sf"/>
</dbReference>
<feature type="domain" description="CUB" evidence="3">
    <location>
        <begin position="1"/>
        <end position="92"/>
    </location>
</feature>
<protein>
    <recommendedName>
        <fullName evidence="3">CUB domain-containing protein</fullName>
    </recommendedName>
</protein>
<evidence type="ECO:0000313" key="5">
    <source>
        <dbReference type="Proteomes" id="UP001519460"/>
    </source>
</evidence>
<comment type="caution">
    <text evidence="2">Lacks conserved residue(s) required for the propagation of feature annotation.</text>
</comment>
<gene>
    <name evidence="4" type="ORF">BaRGS_00012281</name>
</gene>
<evidence type="ECO:0000256" key="1">
    <source>
        <dbReference type="ARBA" id="ARBA00023157"/>
    </source>
</evidence>
<reference evidence="4 5" key="1">
    <citation type="journal article" date="2023" name="Sci. Data">
        <title>Genome assembly of the Korean intertidal mud-creeper Batillaria attramentaria.</title>
        <authorList>
            <person name="Patra A.K."/>
            <person name="Ho P.T."/>
            <person name="Jun S."/>
            <person name="Lee S.J."/>
            <person name="Kim Y."/>
            <person name="Won Y.J."/>
        </authorList>
    </citation>
    <scope>NUCLEOTIDE SEQUENCE [LARGE SCALE GENOMIC DNA]</scope>
    <source>
        <strain evidence="4">Wonlab-2016</strain>
    </source>
</reference>
<evidence type="ECO:0000259" key="3">
    <source>
        <dbReference type="PROSITE" id="PS01180"/>
    </source>
</evidence>
<evidence type="ECO:0000256" key="2">
    <source>
        <dbReference type="PROSITE-ProRule" id="PRU00059"/>
    </source>
</evidence>
<feature type="non-terminal residue" evidence="4">
    <location>
        <position position="1"/>
    </location>
</feature>
<sequence>PSSCKWLFTAVQGNRLVFRINTFDVFPSIFCYRDLLEVLDGELRYAAVMLAACGTREAGETIRMSTDKALVNFQAVTVGRDAQGFDFDVWSEQY</sequence>
<dbReference type="Gene3D" id="2.60.120.290">
    <property type="entry name" value="Spermadhesin, CUB domain"/>
    <property type="match status" value="1"/>
</dbReference>
<name>A0ABD0LB56_9CAEN</name>